<name>A0AA88AJ81_FICCA</name>
<evidence type="ECO:0000313" key="2">
    <source>
        <dbReference type="Proteomes" id="UP001187192"/>
    </source>
</evidence>
<gene>
    <name evidence="1" type="ORF">TIFTF001_023246</name>
</gene>
<sequence length="164" mass="18001">MSFDLLGGGKLCLASFIRPTTAYAAGGESSKSFPSFALVDHRGHHELVSFGTTINPSRKQDHGICPLLKNPKVTFGCCRDALVMKVAGVYGLISSRASSRRWLSSAPFLLVEAIKKSLIPTVRRALLVCIGEWKPPLKKRLFPQHAIHTPLHITWITKVAEPTK</sequence>
<reference evidence="1" key="1">
    <citation type="submission" date="2023-07" db="EMBL/GenBank/DDBJ databases">
        <title>draft genome sequence of fig (Ficus carica).</title>
        <authorList>
            <person name="Takahashi T."/>
            <person name="Nishimura K."/>
        </authorList>
    </citation>
    <scope>NUCLEOTIDE SEQUENCE</scope>
</reference>
<keyword evidence="2" id="KW-1185">Reference proteome</keyword>
<dbReference type="Proteomes" id="UP001187192">
    <property type="component" value="Unassembled WGS sequence"/>
</dbReference>
<dbReference type="AlphaFoldDB" id="A0AA88AJ81"/>
<dbReference type="EMBL" id="BTGU01000049">
    <property type="protein sequence ID" value="GMN54107.1"/>
    <property type="molecule type" value="Genomic_DNA"/>
</dbReference>
<proteinExistence type="predicted"/>
<organism evidence="1 2">
    <name type="scientific">Ficus carica</name>
    <name type="common">Common fig</name>
    <dbReference type="NCBI Taxonomy" id="3494"/>
    <lineage>
        <taxon>Eukaryota</taxon>
        <taxon>Viridiplantae</taxon>
        <taxon>Streptophyta</taxon>
        <taxon>Embryophyta</taxon>
        <taxon>Tracheophyta</taxon>
        <taxon>Spermatophyta</taxon>
        <taxon>Magnoliopsida</taxon>
        <taxon>eudicotyledons</taxon>
        <taxon>Gunneridae</taxon>
        <taxon>Pentapetalae</taxon>
        <taxon>rosids</taxon>
        <taxon>fabids</taxon>
        <taxon>Rosales</taxon>
        <taxon>Moraceae</taxon>
        <taxon>Ficeae</taxon>
        <taxon>Ficus</taxon>
    </lineage>
</organism>
<protein>
    <submittedName>
        <fullName evidence="1">Uncharacterized protein</fullName>
    </submittedName>
</protein>
<evidence type="ECO:0000313" key="1">
    <source>
        <dbReference type="EMBL" id="GMN54107.1"/>
    </source>
</evidence>
<accession>A0AA88AJ81</accession>
<comment type="caution">
    <text evidence="1">The sequence shown here is derived from an EMBL/GenBank/DDBJ whole genome shotgun (WGS) entry which is preliminary data.</text>
</comment>